<sequence length="84" mass="9248">MALLISIGASFIFIKKGGGEKLMEERVDIGCSATDCEYNNRDGTNPHCVAKHIYVHIHTGASKIAECETYTAQVEDVEEEELNC</sequence>
<gene>
    <name evidence="2" type="ORF">UU65_C0001G0275</name>
</gene>
<dbReference type="InterPro" id="IPR011437">
    <property type="entry name" value="DUF1540"/>
</dbReference>
<comment type="caution">
    <text evidence="2">The sequence shown here is derived from an EMBL/GenBank/DDBJ whole genome shotgun (WGS) entry which is preliminary data.</text>
</comment>
<dbReference type="AlphaFoldDB" id="A0A0G0WA61"/>
<dbReference type="Pfam" id="PF07561">
    <property type="entry name" value="DUF1540"/>
    <property type="match status" value="1"/>
</dbReference>
<reference evidence="2 3" key="1">
    <citation type="journal article" date="2015" name="Nature">
        <title>rRNA introns, odd ribosomes, and small enigmatic genomes across a large radiation of phyla.</title>
        <authorList>
            <person name="Brown C.T."/>
            <person name="Hug L.A."/>
            <person name="Thomas B.C."/>
            <person name="Sharon I."/>
            <person name="Castelle C.J."/>
            <person name="Singh A."/>
            <person name="Wilkins M.J."/>
            <person name="Williams K.H."/>
            <person name="Banfield J.F."/>
        </authorList>
    </citation>
    <scope>NUCLEOTIDE SEQUENCE [LARGE SCALE GENOMIC DNA]</scope>
</reference>
<organism evidence="2 3">
    <name type="scientific">candidate division CPR2 bacterium GW2011_GWC1_41_48</name>
    <dbReference type="NCBI Taxonomy" id="1618344"/>
    <lineage>
        <taxon>Bacteria</taxon>
        <taxon>Bacteria division CPR2</taxon>
    </lineage>
</organism>
<proteinExistence type="predicted"/>
<evidence type="ECO:0000313" key="2">
    <source>
        <dbReference type="EMBL" id="KKS09870.1"/>
    </source>
</evidence>
<evidence type="ECO:0000259" key="1">
    <source>
        <dbReference type="Pfam" id="PF07561"/>
    </source>
</evidence>
<protein>
    <recommendedName>
        <fullName evidence="1">DUF1540 domain-containing protein</fullName>
    </recommendedName>
</protein>
<accession>A0A0G0WA61</accession>
<dbReference type="EMBL" id="LCBL01000001">
    <property type="protein sequence ID" value="KKS09870.1"/>
    <property type="molecule type" value="Genomic_DNA"/>
</dbReference>
<feature type="domain" description="DUF1540" evidence="1">
    <location>
        <begin position="29"/>
        <end position="70"/>
    </location>
</feature>
<evidence type="ECO:0000313" key="3">
    <source>
        <dbReference type="Proteomes" id="UP000033869"/>
    </source>
</evidence>
<dbReference type="Proteomes" id="UP000033869">
    <property type="component" value="Unassembled WGS sequence"/>
</dbReference>
<name>A0A0G0WA61_UNCC2</name>